<accession>A0A835Q7S0</accession>
<dbReference type="AlphaFoldDB" id="A0A835Q7S0"/>
<protein>
    <submittedName>
        <fullName evidence="1">Uncharacterized protein</fullName>
    </submittedName>
</protein>
<name>A0A835Q7S0_VANPL</name>
<dbReference type="EMBL" id="JADCNL010000010">
    <property type="protein sequence ID" value="KAG0464372.1"/>
    <property type="molecule type" value="Genomic_DNA"/>
</dbReference>
<gene>
    <name evidence="2" type="ORF">HPP92_020010</name>
    <name evidence="1" type="ORF">HPP92_020441</name>
</gene>
<evidence type="ECO:0000313" key="4">
    <source>
        <dbReference type="Proteomes" id="UP000639772"/>
    </source>
</evidence>
<evidence type="ECO:0000313" key="2">
    <source>
        <dbReference type="EMBL" id="KAG0465846.1"/>
    </source>
</evidence>
<dbReference type="Proteomes" id="UP000639772">
    <property type="component" value="Chromosome 10"/>
</dbReference>
<dbReference type="Proteomes" id="UP000636800">
    <property type="component" value="Chromosome 10"/>
</dbReference>
<evidence type="ECO:0000313" key="3">
    <source>
        <dbReference type="Proteomes" id="UP000636800"/>
    </source>
</evidence>
<evidence type="ECO:0000313" key="1">
    <source>
        <dbReference type="EMBL" id="KAG0464372.1"/>
    </source>
</evidence>
<reference evidence="3 4" key="1">
    <citation type="journal article" date="2020" name="Nat. Food">
        <title>A phased Vanilla planifolia genome enables genetic improvement of flavour and production.</title>
        <authorList>
            <person name="Hasing T."/>
            <person name="Tang H."/>
            <person name="Brym M."/>
            <person name="Khazi F."/>
            <person name="Huang T."/>
            <person name="Chambers A.H."/>
        </authorList>
    </citation>
    <scope>NUCLEOTIDE SEQUENCE [LARGE SCALE GENOMIC DNA]</scope>
    <source>
        <tissue evidence="1">Leaf</tissue>
    </source>
</reference>
<organism evidence="1 3">
    <name type="scientific">Vanilla planifolia</name>
    <name type="common">Vanilla</name>
    <dbReference type="NCBI Taxonomy" id="51239"/>
    <lineage>
        <taxon>Eukaryota</taxon>
        <taxon>Viridiplantae</taxon>
        <taxon>Streptophyta</taxon>
        <taxon>Embryophyta</taxon>
        <taxon>Tracheophyta</taxon>
        <taxon>Spermatophyta</taxon>
        <taxon>Magnoliopsida</taxon>
        <taxon>Liliopsida</taxon>
        <taxon>Asparagales</taxon>
        <taxon>Orchidaceae</taxon>
        <taxon>Vanilloideae</taxon>
        <taxon>Vanilleae</taxon>
        <taxon>Vanilla</taxon>
    </lineage>
</organism>
<dbReference type="EMBL" id="JADCNM010000010">
    <property type="protein sequence ID" value="KAG0465846.1"/>
    <property type="molecule type" value="Genomic_DNA"/>
</dbReference>
<keyword evidence="3" id="KW-1185">Reference proteome</keyword>
<comment type="caution">
    <text evidence="1">The sequence shown here is derived from an EMBL/GenBank/DDBJ whole genome shotgun (WGS) entry which is preliminary data.</text>
</comment>
<sequence length="156" mass="16562">MDYSRILAEPKVPQPSYSLQIGGDFLHQSAQPIPQPQLYGGVIHLRQQPLSHCPYPTNPNLSNSQTPLRLPDPYAPHGGCVGKAPAAAGYSLSGAVSSAASLYPYSMAIGNAVEGSCGYVGGEAQRTFAAKEAIRQFGGHPLGYVVIRYLVLSAHR</sequence>
<proteinExistence type="predicted"/>